<dbReference type="Proteomes" id="UP000011971">
    <property type="component" value="Unassembled WGS sequence"/>
</dbReference>
<dbReference type="Gene3D" id="3.40.50.1390">
    <property type="entry name" value="Resolvase, N-terminal catalytic domain"/>
    <property type="match status" value="1"/>
</dbReference>
<dbReference type="Pfam" id="PF00239">
    <property type="entry name" value="Resolvase"/>
    <property type="match status" value="1"/>
</dbReference>
<dbReference type="GO" id="GO:0015074">
    <property type="term" value="P:DNA integration"/>
    <property type="evidence" value="ECO:0007669"/>
    <property type="project" value="UniProtKB-KW"/>
</dbReference>
<comment type="similarity">
    <text evidence="1">Belongs to the site-specific recombinase resolvase family.</text>
</comment>
<name>M5K5Q0_9HYPH</name>
<gene>
    <name evidence="8" type="ORF">D584_00315</name>
</gene>
<organism evidence="8 9">
    <name type="scientific">Brucella intermedia M86</name>
    <dbReference type="NCBI Taxonomy" id="1234597"/>
    <lineage>
        <taxon>Bacteria</taxon>
        <taxon>Pseudomonadati</taxon>
        <taxon>Pseudomonadota</taxon>
        <taxon>Alphaproteobacteria</taxon>
        <taxon>Hyphomicrobiales</taxon>
        <taxon>Brucellaceae</taxon>
        <taxon>Brucella/Ochrobactrum group</taxon>
        <taxon>Brucella</taxon>
    </lineage>
</organism>
<dbReference type="AlphaFoldDB" id="M5K5Q0"/>
<dbReference type="PANTHER" id="PTHR30461">
    <property type="entry name" value="DNA-INVERTASE FROM LAMBDOID PROPHAGE"/>
    <property type="match status" value="1"/>
</dbReference>
<feature type="active site" description="O-(5'-phospho-DNA)-serine intermediate" evidence="6">
    <location>
        <position position="23"/>
    </location>
</feature>
<dbReference type="InterPro" id="IPR006118">
    <property type="entry name" value="Recombinase_CS"/>
</dbReference>
<dbReference type="SUPFAM" id="SSF53041">
    <property type="entry name" value="Resolvase-like"/>
    <property type="match status" value="1"/>
</dbReference>
<dbReference type="PROSITE" id="PS00398">
    <property type="entry name" value="RECOMBINASES_2"/>
    <property type="match status" value="1"/>
</dbReference>
<evidence type="ECO:0000256" key="1">
    <source>
        <dbReference type="ARBA" id="ARBA00009913"/>
    </source>
</evidence>
<evidence type="ECO:0000256" key="2">
    <source>
        <dbReference type="ARBA" id="ARBA00022908"/>
    </source>
</evidence>
<comment type="caution">
    <text evidence="8">The sequence shown here is derived from an EMBL/GenBank/DDBJ whole genome shotgun (WGS) entry which is preliminary data.</text>
</comment>
<proteinExistence type="inferred from homology"/>
<evidence type="ECO:0000256" key="3">
    <source>
        <dbReference type="ARBA" id="ARBA00023100"/>
    </source>
</evidence>
<keyword evidence="4" id="KW-0238">DNA-binding</keyword>
<evidence type="ECO:0000256" key="5">
    <source>
        <dbReference type="ARBA" id="ARBA00023172"/>
    </source>
</evidence>
<dbReference type="GO" id="GO:0000150">
    <property type="term" value="F:DNA strand exchange activity"/>
    <property type="evidence" value="ECO:0007669"/>
    <property type="project" value="UniProtKB-KW"/>
</dbReference>
<dbReference type="FunFam" id="3.40.50.1390:FF:000001">
    <property type="entry name" value="DNA recombinase"/>
    <property type="match status" value="1"/>
</dbReference>
<dbReference type="PANTHER" id="PTHR30461:SF2">
    <property type="entry name" value="SERINE RECOMBINASE PINE-RELATED"/>
    <property type="match status" value="1"/>
</dbReference>
<evidence type="ECO:0000313" key="8">
    <source>
        <dbReference type="EMBL" id="ELT51246.1"/>
    </source>
</evidence>
<dbReference type="EMBL" id="AOGE01000001">
    <property type="protein sequence ID" value="ELT51246.1"/>
    <property type="molecule type" value="Genomic_DNA"/>
</dbReference>
<keyword evidence="2" id="KW-0229">DNA integration</keyword>
<protein>
    <submittedName>
        <fullName evidence="8">Resolvase domain protein</fullName>
    </submittedName>
</protein>
<dbReference type="PATRIC" id="fig|1234597.4.peg.67"/>
<dbReference type="GO" id="GO:0003677">
    <property type="term" value="F:DNA binding"/>
    <property type="evidence" value="ECO:0007669"/>
    <property type="project" value="UniProtKB-KW"/>
</dbReference>
<sequence length="212" mass="23393">MILFGKSPFGGFSDMLIGYMRVSTTDDRQSVDLQRDALLAAGIDERHLHQDRMSGAAASRPGLKKCLEDLRDGDVLVVWKLDRLGRSLSHLLEIVEGLKKRGVGFRSLTDQIDTTSPHGQFLFALFGALAEYERALIRERVNAGLAAAKRRGKTFGRPRSISDEKLDQIVAALDAGATKAAVMRTFDVARSTLNDALARREPDRIENLSAVR</sequence>
<accession>M5K5Q0</accession>
<keyword evidence="5" id="KW-0233">DNA recombination</keyword>
<dbReference type="Gene3D" id="1.10.10.60">
    <property type="entry name" value="Homeodomain-like"/>
    <property type="match status" value="1"/>
</dbReference>
<dbReference type="CDD" id="cd03768">
    <property type="entry name" value="SR_ResInv"/>
    <property type="match status" value="1"/>
</dbReference>
<feature type="domain" description="Resolvase/invertase-type recombinase catalytic" evidence="7">
    <location>
        <begin position="15"/>
        <end position="152"/>
    </location>
</feature>
<dbReference type="InterPro" id="IPR009057">
    <property type="entry name" value="Homeodomain-like_sf"/>
</dbReference>
<evidence type="ECO:0000313" key="9">
    <source>
        <dbReference type="Proteomes" id="UP000011971"/>
    </source>
</evidence>
<dbReference type="InterPro" id="IPR006119">
    <property type="entry name" value="Resolv_N"/>
</dbReference>
<evidence type="ECO:0000256" key="4">
    <source>
        <dbReference type="ARBA" id="ARBA00023125"/>
    </source>
</evidence>
<dbReference type="Pfam" id="PF02796">
    <property type="entry name" value="HTH_7"/>
    <property type="match status" value="1"/>
</dbReference>
<keyword evidence="3" id="KW-0230">DNA invertase</keyword>
<dbReference type="CDD" id="cd00569">
    <property type="entry name" value="HTH_Hin_like"/>
    <property type="match status" value="1"/>
</dbReference>
<dbReference type="SMART" id="SM00857">
    <property type="entry name" value="Resolvase"/>
    <property type="match status" value="1"/>
</dbReference>
<reference evidence="8 9" key="1">
    <citation type="journal article" date="2013" name="Gut Pathog.">
        <title>Draft genome of Ochrobactrum intermedium strain M86 isolated from non-ulcer dyspeptic individual from India.</title>
        <authorList>
            <person name="Kulkarni G."/>
            <person name="Dhotre D."/>
            <person name="Dharne M."/>
            <person name="Shetty S."/>
            <person name="Chowdhury S."/>
            <person name="Misra V."/>
            <person name="Misra S."/>
            <person name="Patole M."/>
            <person name="Shouche Y."/>
        </authorList>
    </citation>
    <scope>NUCLEOTIDE SEQUENCE [LARGE SCALE GENOMIC DNA]</scope>
    <source>
        <strain evidence="8 9">M86</strain>
    </source>
</reference>
<dbReference type="InterPro" id="IPR050639">
    <property type="entry name" value="SSR_resolvase"/>
</dbReference>
<dbReference type="PROSITE" id="PS51736">
    <property type="entry name" value="RECOMBINASES_3"/>
    <property type="match status" value="1"/>
</dbReference>
<evidence type="ECO:0000259" key="7">
    <source>
        <dbReference type="PROSITE" id="PS51736"/>
    </source>
</evidence>
<evidence type="ECO:0000256" key="6">
    <source>
        <dbReference type="PIRSR" id="PIRSR606118-50"/>
    </source>
</evidence>
<dbReference type="InterPro" id="IPR006120">
    <property type="entry name" value="Resolvase_HTH_dom"/>
</dbReference>
<dbReference type="InterPro" id="IPR036162">
    <property type="entry name" value="Resolvase-like_N_sf"/>
</dbReference>
<dbReference type="SUPFAM" id="SSF46689">
    <property type="entry name" value="Homeodomain-like"/>
    <property type="match status" value="1"/>
</dbReference>